<organism evidence="1 2">
    <name type="scientific">Platanthera zijinensis</name>
    <dbReference type="NCBI Taxonomy" id="2320716"/>
    <lineage>
        <taxon>Eukaryota</taxon>
        <taxon>Viridiplantae</taxon>
        <taxon>Streptophyta</taxon>
        <taxon>Embryophyta</taxon>
        <taxon>Tracheophyta</taxon>
        <taxon>Spermatophyta</taxon>
        <taxon>Magnoliopsida</taxon>
        <taxon>Liliopsida</taxon>
        <taxon>Asparagales</taxon>
        <taxon>Orchidaceae</taxon>
        <taxon>Orchidoideae</taxon>
        <taxon>Orchideae</taxon>
        <taxon>Orchidinae</taxon>
        <taxon>Platanthera</taxon>
    </lineage>
</organism>
<dbReference type="GO" id="GO:0006995">
    <property type="term" value="P:cellular response to nitrogen starvation"/>
    <property type="evidence" value="ECO:0007669"/>
    <property type="project" value="TreeGrafter"/>
</dbReference>
<evidence type="ECO:0000313" key="2">
    <source>
        <dbReference type="Proteomes" id="UP001418222"/>
    </source>
</evidence>
<name>A0AAP0BDZ5_9ASPA</name>
<dbReference type="GO" id="GO:0000045">
    <property type="term" value="P:autophagosome assembly"/>
    <property type="evidence" value="ECO:0007669"/>
    <property type="project" value="TreeGrafter"/>
</dbReference>
<dbReference type="PANTHER" id="PTHR12768">
    <property type="entry name" value="BECLIN 1"/>
    <property type="match status" value="1"/>
</dbReference>
<keyword evidence="2" id="KW-1185">Reference proteome</keyword>
<dbReference type="InterPro" id="IPR007243">
    <property type="entry name" value="Atg6/Beclin"/>
</dbReference>
<proteinExistence type="predicted"/>
<dbReference type="PANTHER" id="PTHR12768:SF4">
    <property type="entry name" value="BECLIN-1"/>
    <property type="match status" value="1"/>
</dbReference>
<protein>
    <submittedName>
        <fullName evidence="1">Beclin-1-like protein</fullName>
    </submittedName>
</protein>
<dbReference type="Proteomes" id="UP001418222">
    <property type="component" value="Unassembled WGS sequence"/>
</dbReference>
<dbReference type="GO" id="GO:0043548">
    <property type="term" value="F:phosphatidylinositol 3-kinase binding"/>
    <property type="evidence" value="ECO:0007669"/>
    <property type="project" value="TreeGrafter"/>
</dbReference>
<dbReference type="GO" id="GO:0034272">
    <property type="term" value="C:phosphatidylinositol 3-kinase complex, class III, type II"/>
    <property type="evidence" value="ECO:0007669"/>
    <property type="project" value="TreeGrafter"/>
</dbReference>
<comment type="caution">
    <text evidence="1">The sequence shown here is derived from an EMBL/GenBank/DDBJ whole genome shotgun (WGS) entry which is preliminary data.</text>
</comment>
<dbReference type="GO" id="GO:0045324">
    <property type="term" value="P:late endosome to vacuole transport"/>
    <property type="evidence" value="ECO:0007669"/>
    <property type="project" value="TreeGrafter"/>
</dbReference>
<dbReference type="GO" id="GO:0000407">
    <property type="term" value="C:phagophore assembly site"/>
    <property type="evidence" value="ECO:0007669"/>
    <property type="project" value="TreeGrafter"/>
</dbReference>
<evidence type="ECO:0000313" key="1">
    <source>
        <dbReference type="EMBL" id="KAK8936374.1"/>
    </source>
</evidence>
<dbReference type="GO" id="GO:0000423">
    <property type="term" value="P:mitophagy"/>
    <property type="evidence" value="ECO:0007669"/>
    <property type="project" value="TreeGrafter"/>
</dbReference>
<accession>A0AAP0BDZ5</accession>
<sequence length="164" mass="18654">MDHSFVILSKQMVLGLEDPTHPRSALSWFENNQLAKGMKESFVVLPHVTTSMYKCLSTSEGDGANLTTPIVSTNPPLQENNNRFHSSITILKREFDISTSQTLVEQPLCLEYKRILSDKLDKEVDDVNMDIETYEAFFKCSELDSYDVLNDADFHKETAKVCIQ</sequence>
<dbReference type="AlphaFoldDB" id="A0AAP0BDZ5"/>
<reference evidence="1 2" key="1">
    <citation type="journal article" date="2022" name="Nat. Plants">
        <title>Genomes of leafy and leafless Platanthera orchids illuminate the evolution of mycoheterotrophy.</title>
        <authorList>
            <person name="Li M.H."/>
            <person name="Liu K.W."/>
            <person name="Li Z."/>
            <person name="Lu H.C."/>
            <person name="Ye Q.L."/>
            <person name="Zhang D."/>
            <person name="Wang J.Y."/>
            <person name="Li Y.F."/>
            <person name="Zhong Z.M."/>
            <person name="Liu X."/>
            <person name="Yu X."/>
            <person name="Liu D.K."/>
            <person name="Tu X.D."/>
            <person name="Liu B."/>
            <person name="Hao Y."/>
            <person name="Liao X.Y."/>
            <person name="Jiang Y.T."/>
            <person name="Sun W.H."/>
            <person name="Chen J."/>
            <person name="Chen Y.Q."/>
            <person name="Ai Y."/>
            <person name="Zhai J.W."/>
            <person name="Wu S.S."/>
            <person name="Zhou Z."/>
            <person name="Hsiao Y.Y."/>
            <person name="Wu W.L."/>
            <person name="Chen Y.Y."/>
            <person name="Lin Y.F."/>
            <person name="Hsu J.L."/>
            <person name="Li C.Y."/>
            <person name="Wang Z.W."/>
            <person name="Zhao X."/>
            <person name="Zhong W.Y."/>
            <person name="Ma X.K."/>
            <person name="Ma L."/>
            <person name="Huang J."/>
            <person name="Chen G.Z."/>
            <person name="Huang M.Z."/>
            <person name="Huang L."/>
            <person name="Peng D.H."/>
            <person name="Luo Y.B."/>
            <person name="Zou S.Q."/>
            <person name="Chen S.P."/>
            <person name="Lan S."/>
            <person name="Tsai W.C."/>
            <person name="Van de Peer Y."/>
            <person name="Liu Z.J."/>
        </authorList>
    </citation>
    <scope>NUCLEOTIDE SEQUENCE [LARGE SCALE GENOMIC DNA]</scope>
    <source>
        <strain evidence="1">Lor287</strain>
    </source>
</reference>
<gene>
    <name evidence="1" type="ORF">KSP39_PZI014101</name>
</gene>
<dbReference type="GO" id="GO:0030674">
    <property type="term" value="F:protein-macromolecule adaptor activity"/>
    <property type="evidence" value="ECO:0007669"/>
    <property type="project" value="TreeGrafter"/>
</dbReference>
<dbReference type="EMBL" id="JBBWWQ010000011">
    <property type="protein sequence ID" value="KAK8936374.1"/>
    <property type="molecule type" value="Genomic_DNA"/>
</dbReference>
<dbReference type="GO" id="GO:0034271">
    <property type="term" value="C:phosphatidylinositol 3-kinase complex, class III, type I"/>
    <property type="evidence" value="ECO:0007669"/>
    <property type="project" value="TreeGrafter"/>
</dbReference>